<sequence>MESFDVEVNLIKQKQSLANIQQLIPSISIMNTPRFLLKYVYATVLLFILFMAIYYPKNNTNYTDFTQATNYSVEDALDHVPTCNSNDRSRQRCYWIAYGTLIGYVQRGGLIPHDHDADVLILAQDTQYLVPFSNANFSSAYEIKVHPQWSTIIDEKKRSYFRSEGINFVAPNARYIDRKLHYHVDIWPTYEFHPDQSTNITYFRKTLTDYDNSYNWVSSPMNWTFPLKPCMFSGIKVWCPAMPERIVTMVYGVGSINKTDRKCVNGTWINV</sequence>
<keyword evidence="1" id="KW-1133">Transmembrane helix</keyword>
<dbReference type="InterPro" id="IPR007074">
    <property type="entry name" value="LicD/FKTN/FKRP_NTP_transf"/>
</dbReference>
<dbReference type="EMBL" id="CAJOAZ010000165">
    <property type="protein sequence ID" value="CAF3560518.1"/>
    <property type="molecule type" value="Genomic_DNA"/>
</dbReference>
<comment type="caution">
    <text evidence="4">The sequence shown here is derived from an EMBL/GenBank/DDBJ whole genome shotgun (WGS) entry which is preliminary data.</text>
</comment>
<proteinExistence type="predicted"/>
<dbReference type="EMBL" id="CAJNON010000003">
    <property type="protein sequence ID" value="CAF0741891.1"/>
    <property type="molecule type" value="Genomic_DNA"/>
</dbReference>
<dbReference type="AlphaFoldDB" id="A0A813NS86"/>
<evidence type="ECO:0000313" key="5">
    <source>
        <dbReference type="EMBL" id="CAF3560518.1"/>
    </source>
</evidence>
<name>A0A813NS86_9BILA</name>
<dbReference type="InterPro" id="IPR052942">
    <property type="entry name" value="LPS_cholinephosphotransferase"/>
</dbReference>
<dbReference type="PANTHER" id="PTHR43404">
    <property type="entry name" value="LIPOPOLYSACCHARIDE CHOLINEPHOSPHOTRANSFERASE LICD"/>
    <property type="match status" value="1"/>
</dbReference>
<evidence type="ECO:0000256" key="1">
    <source>
        <dbReference type="SAM" id="Phobius"/>
    </source>
</evidence>
<dbReference type="OrthoDB" id="444255at2759"/>
<dbReference type="Proteomes" id="UP000663891">
    <property type="component" value="Unassembled WGS sequence"/>
</dbReference>
<dbReference type="EMBL" id="CAJOAY010000403">
    <property type="protein sequence ID" value="CAF3656119.1"/>
    <property type="molecule type" value="Genomic_DNA"/>
</dbReference>
<evidence type="ECO:0000313" key="3">
    <source>
        <dbReference type="EMBL" id="CAF0736709.1"/>
    </source>
</evidence>
<evidence type="ECO:0000313" key="7">
    <source>
        <dbReference type="Proteomes" id="UP000663891"/>
    </source>
</evidence>
<accession>A0A813NS86</accession>
<keyword evidence="1" id="KW-0472">Membrane</keyword>
<dbReference type="EMBL" id="CAJNOG010000007">
    <property type="protein sequence ID" value="CAF0736709.1"/>
    <property type="molecule type" value="Genomic_DNA"/>
</dbReference>
<gene>
    <name evidence="3" type="ORF">JYZ213_LOCUS1606</name>
    <name evidence="6" type="ORF">OKA104_LOCUS9484</name>
    <name evidence="5" type="ORF">OXD698_LOCUS4392</name>
    <name evidence="4" type="ORF">VCS650_LOCUS710</name>
</gene>
<dbReference type="PANTHER" id="PTHR43404:SF1">
    <property type="entry name" value="MNN4P"/>
    <property type="match status" value="1"/>
</dbReference>
<protein>
    <recommendedName>
        <fullName evidence="2">LicD/FKTN/FKRP nucleotidyltransferase domain-containing protein</fullName>
    </recommendedName>
</protein>
<dbReference type="Proteomes" id="UP000663844">
    <property type="component" value="Unassembled WGS sequence"/>
</dbReference>
<organism evidence="4 7">
    <name type="scientific">Adineta steineri</name>
    <dbReference type="NCBI Taxonomy" id="433720"/>
    <lineage>
        <taxon>Eukaryota</taxon>
        <taxon>Metazoa</taxon>
        <taxon>Spiralia</taxon>
        <taxon>Gnathifera</taxon>
        <taxon>Rotifera</taxon>
        <taxon>Eurotatoria</taxon>
        <taxon>Bdelloidea</taxon>
        <taxon>Adinetida</taxon>
        <taxon>Adinetidae</taxon>
        <taxon>Adineta</taxon>
    </lineage>
</organism>
<dbReference type="GO" id="GO:0009100">
    <property type="term" value="P:glycoprotein metabolic process"/>
    <property type="evidence" value="ECO:0007669"/>
    <property type="project" value="UniProtKB-ARBA"/>
</dbReference>
<dbReference type="Proteomes" id="UP000663845">
    <property type="component" value="Unassembled WGS sequence"/>
</dbReference>
<evidence type="ECO:0000259" key="2">
    <source>
        <dbReference type="Pfam" id="PF04991"/>
    </source>
</evidence>
<reference evidence="4" key="1">
    <citation type="submission" date="2021-02" db="EMBL/GenBank/DDBJ databases">
        <authorList>
            <person name="Nowell W R."/>
        </authorList>
    </citation>
    <scope>NUCLEOTIDE SEQUENCE</scope>
</reference>
<dbReference type="Proteomes" id="UP000663881">
    <property type="component" value="Unassembled WGS sequence"/>
</dbReference>
<keyword evidence="1" id="KW-0812">Transmembrane</keyword>
<feature type="domain" description="LicD/FKTN/FKRP nucleotidyltransferase" evidence="2">
    <location>
        <begin position="93"/>
        <end position="199"/>
    </location>
</feature>
<evidence type="ECO:0000313" key="4">
    <source>
        <dbReference type="EMBL" id="CAF0741891.1"/>
    </source>
</evidence>
<dbReference type="Pfam" id="PF04991">
    <property type="entry name" value="LicD"/>
    <property type="match status" value="1"/>
</dbReference>
<evidence type="ECO:0000313" key="6">
    <source>
        <dbReference type="EMBL" id="CAF3656119.1"/>
    </source>
</evidence>
<feature type="transmembrane region" description="Helical" evidence="1">
    <location>
        <begin position="36"/>
        <end position="55"/>
    </location>
</feature>